<dbReference type="InterPro" id="IPR002563">
    <property type="entry name" value="Flavin_Rdtase-like_dom"/>
</dbReference>
<feature type="compositionally biased region" description="Pro residues" evidence="2">
    <location>
        <begin position="32"/>
        <end position="58"/>
    </location>
</feature>
<dbReference type="EMBL" id="AP028216">
    <property type="protein sequence ID" value="BEI92507.1"/>
    <property type="molecule type" value="Genomic_DNA"/>
</dbReference>
<gene>
    <name evidence="4" type="ORF">CcaverHIS019_0501350</name>
</gene>
<name>A0AA48QWT0_9TREE</name>
<dbReference type="Gene3D" id="2.30.110.10">
    <property type="entry name" value="Electron Transport, Fmn-binding Protein, Chain A"/>
    <property type="match status" value="1"/>
</dbReference>
<organism evidence="4 5">
    <name type="scientific">Cutaneotrichosporon cavernicola</name>
    <dbReference type="NCBI Taxonomy" id="279322"/>
    <lineage>
        <taxon>Eukaryota</taxon>
        <taxon>Fungi</taxon>
        <taxon>Dikarya</taxon>
        <taxon>Basidiomycota</taxon>
        <taxon>Agaricomycotina</taxon>
        <taxon>Tremellomycetes</taxon>
        <taxon>Trichosporonales</taxon>
        <taxon>Trichosporonaceae</taxon>
        <taxon>Cutaneotrichosporon</taxon>
    </lineage>
</organism>
<evidence type="ECO:0000256" key="1">
    <source>
        <dbReference type="ARBA" id="ARBA00023002"/>
    </source>
</evidence>
<dbReference type="GeneID" id="85496377"/>
<dbReference type="AlphaFoldDB" id="A0AA48QWT0"/>
<dbReference type="InterPro" id="IPR012349">
    <property type="entry name" value="Split_barrel_FMN-bd"/>
</dbReference>
<dbReference type="RefSeq" id="XP_060457772.1">
    <property type="nucleotide sequence ID" value="XM_060601261.1"/>
</dbReference>
<dbReference type="InterPro" id="IPR050268">
    <property type="entry name" value="NADH-dep_flavin_reductase"/>
</dbReference>
<evidence type="ECO:0000313" key="5">
    <source>
        <dbReference type="Proteomes" id="UP001233271"/>
    </source>
</evidence>
<feature type="region of interest" description="Disordered" evidence="2">
    <location>
        <begin position="22"/>
        <end position="122"/>
    </location>
</feature>
<proteinExistence type="predicted"/>
<dbReference type="Pfam" id="PF01613">
    <property type="entry name" value="Flavin_Reduct"/>
    <property type="match status" value="1"/>
</dbReference>
<accession>A0AA48QWT0</accession>
<feature type="domain" description="Flavin reductase like" evidence="3">
    <location>
        <begin position="131"/>
        <end position="312"/>
    </location>
</feature>
<dbReference type="PANTHER" id="PTHR30466:SF1">
    <property type="entry name" value="FMN REDUCTASE (NADH) RUTF"/>
    <property type="match status" value="1"/>
</dbReference>
<protein>
    <recommendedName>
        <fullName evidence="3">Flavin reductase like domain-containing protein</fullName>
    </recommendedName>
</protein>
<dbReference type="GO" id="GO:0010181">
    <property type="term" value="F:FMN binding"/>
    <property type="evidence" value="ECO:0007669"/>
    <property type="project" value="InterPro"/>
</dbReference>
<dbReference type="SUPFAM" id="SSF50475">
    <property type="entry name" value="FMN-binding split barrel"/>
    <property type="match status" value="1"/>
</dbReference>
<evidence type="ECO:0000313" key="4">
    <source>
        <dbReference type="EMBL" id="BEI92507.1"/>
    </source>
</evidence>
<dbReference type="Proteomes" id="UP001233271">
    <property type="component" value="Chromosome 5"/>
</dbReference>
<reference evidence="4" key="1">
    <citation type="journal article" date="2023" name="BMC Genomics">
        <title>Chromosome-level genome assemblies of Cutaneotrichosporon spp. (Trichosporonales, Basidiomycota) reveal imbalanced evolution between nucleotide sequences and chromosome synteny.</title>
        <authorList>
            <person name="Kobayashi Y."/>
            <person name="Kayamori A."/>
            <person name="Aoki K."/>
            <person name="Shiwa Y."/>
            <person name="Matsutani M."/>
            <person name="Fujita N."/>
            <person name="Sugita T."/>
            <person name="Iwasaki W."/>
            <person name="Tanaka N."/>
            <person name="Takashima M."/>
        </authorList>
    </citation>
    <scope>NUCLEOTIDE SEQUENCE</scope>
    <source>
        <strain evidence="4">HIS019</strain>
    </source>
</reference>
<dbReference type="GO" id="GO:0042602">
    <property type="term" value="F:riboflavin reductase (NADPH) activity"/>
    <property type="evidence" value="ECO:0007669"/>
    <property type="project" value="TreeGrafter"/>
</dbReference>
<dbReference type="SMART" id="SM00903">
    <property type="entry name" value="Flavin_Reduct"/>
    <property type="match status" value="1"/>
</dbReference>
<keyword evidence="5" id="KW-1185">Reference proteome</keyword>
<keyword evidence="1" id="KW-0560">Oxidoreductase</keyword>
<dbReference type="PANTHER" id="PTHR30466">
    <property type="entry name" value="FLAVIN REDUCTASE"/>
    <property type="match status" value="1"/>
</dbReference>
<evidence type="ECO:0000256" key="2">
    <source>
        <dbReference type="SAM" id="MobiDB-lite"/>
    </source>
</evidence>
<sequence length="315" mass="34037">MNPPRGAALWLRRARELVSDLQAHASATSAPAPSPPAFRPPDWLRPPWDPAPSPPPSTTSPSNIPSNAERWRNAYRSPAPPAYRLPPQQHHHPPPPFPAPCDEPSCGHPVSAELQGKKSDDEAGAQMREVLRSVAQPVVVAVARTDNETTPFHGATLTSFASLTLEPHPLVAFSLRLPSRMADCLRPPPSSPRTSGEPVPAHLCAPRAAPTRLTISLLAGDNQGVADELATPGIDHSAIFRSDEWDTRDPPALKSAVGCLECQVVHNLPLRDVGGKTSSSKEGSELFICRVLKAERCEGADSLVHFQRDYFSVRK</sequence>
<dbReference type="KEGG" id="ccac:CcaHIS019_0501350"/>
<evidence type="ECO:0000259" key="3">
    <source>
        <dbReference type="SMART" id="SM00903"/>
    </source>
</evidence>